<proteinExistence type="predicted"/>
<accession>A0A9Q0NDJ1</accession>
<dbReference type="EMBL" id="WJQU01000001">
    <property type="protein sequence ID" value="KAJ6648133.1"/>
    <property type="molecule type" value="Genomic_DNA"/>
</dbReference>
<sequence>MGSDNDIWLIGKINQFLPEEEVPTIGDVLRCFFYHYNCSKQKGPTFIYVAKQLVDNWMKLGKAVVAQRDVVQRIRKLVETYDAVKKSRHRQTLLQLSYEKNFLCALHHTFDIAPKNNYHHHQSGIESMETSYHHQNKHKVVQEPNLNMTKADINDSVEMELDDTGYDDELIFVADESTSDEEVQPKNDDKDFETTLTAYYRSQFSSNELDEENDEDIIYKIINSPDVSSALDRTNTSTGSFVIILAAIARALDVDLTECVFSTSTLLRRRAAHREVIKADVKNEFLASIASGLVVHFDGKRLKDTTNQEKDERNKKVDRIAIVVTGLNIQKVLAIAKTDDGSGLEVSDTVHEHLEAWSILESIVTMCTDTTRANTGEINGACVLLEKKLKRNVIYLACRHHMLELIIGAIFVMLFGETTGPYTEMFENFKRDWSQVDKTSFKPLDKKIFRKKYLKDLRDDVLSYIEEILAAKDKKFVPRGDYLEMMELCLLVLGKSIPRYTFKLPHSCNNARWMGKVIYCFKIFLFREQVNLSDSELINLEEFCVFACLAYTKSWIQCCVPSNAPQNDLDLLKSLNRYERINSEIANCAIEKFQNHLWYLGSELVVLALFSDKVGDTVKSRMFEKMKCLDAKQWTERDCKLTFEKKIYKKELFDLVGPSSMTVLKSLKIDIDFMFENDVRNWKHIDECGKAKEIVDSFKVVNDTAERALKMMTDFNQSLTHNEEGKQDLLQVVEDNRENGSAR</sequence>
<dbReference type="OrthoDB" id="6626363at2759"/>
<comment type="caution">
    <text evidence="1">The sequence shown here is derived from an EMBL/GenBank/DDBJ whole genome shotgun (WGS) entry which is preliminary data.</text>
</comment>
<reference evidence="1" key="1">
    <citation type="submission" date="2022-07" db="EMBL/GenBank/DDBJ databases">
        <authorList>
            <person name="Trinca V."/>
            <person name="Uliana J.V.C."/>
            <person name="Torres T.T."/>
            <person name="Ward R.J."/>
            <person name="Monesi N."/>
        </authorList>
    </citation>
    <scope>NUCLEOTIDE SEQUENCE</scope>
    <source>
        <strain evidence="1">HSMRA1968</strain>
        <tissue evidence="1">Whole embryos</tissue>
    </source>
</reference>
<dbReference type="PANTHER" id="PTHR46113">
    <property type="entry name" value="SNAC DOMAIN-CONTAINING PROTEIN"/>
    <property type="match status" value="1"/>
</dbReference>
<dbReference type="Proteomes" id="UP001151699">
    <property type="component" value="Chromosome A"/>
</dbReference>
<evidence type="ECO:0000313" key="2">
    <source>
        <dbReference type="Proteomes" id="UP001151699"/>
    </source>
</evidence>
<keyword evidence="2" id="KW-1185">Reference proteome</keyword>
<evidence type="ECO:0000313" key="1">
    <source>
        <dbReference type="EMBL" id="KAJ6648133.1"/>
    </source>
</evidence>
<dbReference type="PANTHER" id="PTHR46113:SF1">
    <property type="entry name" value="PEPTIDASE M17 LEUCYL AMINOPEPTIDASE N-TERMINAL DOMAIN-CONTAINING PROTEIN"/>
    <property type="match status" value="1"/>
</dbReference>
<dbReference type="AlphaFoldDB" id="A0A9Q0NDJ1"/>
<gene>
    <name evidence="1" type="ORF">Bhyg_03358</name>
</gene>
<name>A0A9Q0NDJ1_9DIPT</name>
<organism evidence="1 2">
    <name type="scientific">Pseudolycoriella hygida</name>
    <dbReference type="NCBI Taxonomy" id="35572"/>
    <lineage>
        <taxon>Eukaryota</taxon>
        <taxon>Metazoa</taxon>
        <taxon>Ecdysozoa</taxon>
        <taxon>Arthropoda</taxon>
        <taxon>Hexapoda</taxon>
        <taxon>Insecta</taxon>
        <taxon>Pterygota</taxon>
        <taxon>Neoptera</taxon>
        <taxon>Endopterygota</taxon>
        <taxon>Diptera</taxon>
        <taxon>Nematocera</taxon>
        <taxon>Sciaroidea</taxon>
        <taxon>Sciaridae</taxon>
        <taxon>Pseudolycoriella</taxon>
    </lineage>
</organism>
<protein>
    <submittedName>
        <fullName evidence="1">Uncharacterized protein</fullName>
    </submittedName>
</protein>